<dbReference type="InParanoid" id="A0A6P8YFT4"/>
<feature type="region of interest" description="Disordered" evidence="6">
    <location>
        <begin position="165"/>
        <end position="188"/>
    </location>
</feature>
<dbReference type="InterPro" id="IPR020846">
    <property type="entry name" value="MFS_dom"/>
</dbReference>
<keyword evidence="3 7" id="KW-0812">Transmembrane</keyword>
<feature type="compositionally biased region" description="Low complexity" evidence="6">
    <location>
        <begin position="31"/>
        <end position="41"/>
    </location>
</feature>
<protein>
    <submittedName>
        <fullName evidence="10">Uncharacterized protein LOC117641816</fullName>
    </submittedName>
</protein>
<dbReference type="GO" id="GO:0016020">
    <property type="term" value="C:membrane"/>
    <property type="evidence" value="ECO:0007669"/>
    <property type="project" value="UniProtKB-SubCell"/>
</dbReference>
<feature type="compositionally biased region" description="Acidic residues" evidence="6">
    <location>
        <begin position="306"/>
        <end position="315"/>
    </location>
</feature>
<feature type="domain" description="Major facilitator superfamily (MFS) profile" evidence="8">
    <location>
        <begin position="430"/>
        <end position="962"/>
    </location>
</feature>
<evidence type="ECO:0000256" key="7">
    <source>
        <dbReference type="SAM" id="Phobius"/>
    </source>
</evidence>
<dbReference type="RefSeq" id="XP_034235361.1">
    <property type="nucleotide sequence ID" value="XM_034379470.1"/>
</dbReference>
<proteinExistence type="predicted"/>
<name>A0A6P8YFT4_THRPL</name>
<accession>A0A6P8YFT4</accession>
<feature type="transmembrane region" description="Helical" evidence="7">
    <location>
        <begin position="826"/>
        <end position="844"/>
    </location>
</feature>
<feature type="transmembrane region" description="Helical" evidence="7">
    <location>
        <begin position="595"/>
        <end position="615"/>
    </location>
</feature>
<feature type="transmembrane region" description="Helical" evidence="7">
    <location>
        <begin position="523"/>
        <end position="543"/>
    </location>
</feature>
<feature type="compositionally biased region" description="Basic and acidic residues" evidence="6">
    <location>
        <begin position="69"/>
        <end position="84"/>
    </location>
</feature>
<reference evidence="10" key="1">
    <citation type="submission" date="2025-08" db="UniProtKB">
        <authorList>
            <consortium name="RefSeq"/>
        </authorList>
    </citation>
    <scope>IDENTIFICATION</scope>
    <source>
        <tissue evidence="10">Total insect</tissue>
    </source>
</reference>
<dbReference type="Gene3D" id="1.20.1250.20">
    <property type="entry name" value="MFS general substrate transporter like domains"/>
    <property type="match status" value="1"/>
</dbReference>
<feature type="transmembrane region" description="Helical" evidence="7">
    <location>
        <begin position="467"/>
        <end position="487"/>
    </location>
</feature>
<comment type="subcellular location">
    <subcellularLocation>
        <location evidence="1">Membrane</location>
        <topology evidence="1">Multi-pass membrane protein</topology>
    </subcellularLocation>
</comment>
<feature type="transmembrane region" description="Helical" evidence="7">
    <location>
        <begin position="430"/>
        <end position="452"/>
    </location>
</feature>
<feature type="transmembrane region" description="Helical" evidence="7">
    <location>
        <begin position="555"/>
        <end position="575"/>
    </location>
</feature>
<feature type="transmembrane region" description="Helical" evidence="7">
    <location>
        <begin position="910"/>
        <end position="932"/>
    </location>
</feature>
<feature type="compositionally biased region" description="Polar residues" evidence="6">
    <location>
        <begin position="85"/>
        <end position="97"/>
    </location>
</feature>
<sequence length="965" mass="100994">MDTREDPTREDATREDAAREDPAREADAEHTTTPGTPGSSPVASKDAGGPAVTSEHTARGSEQGGAPRTSEDAASKPDGDRDNTSEANEGARTTTDSPALEAESDSATNGEVLPAEARPAAPTAPAAPAEEAEPQASVNLTPAGEAQRRALQVLDEVLQTAMHKVEDYLDDEKDEGLDEDLGEGQGGHLDQALDEALDRILDGQTSLSPPGPGGSAEATAGECEDEDEDEEELVGLAALARACARSQKLKVPCGLHGYCPPPLVRSVETGECEMPRSRAARVAEAETAEATEESTAGAAHLGAAPEEPEDAEEAEVPPSDAAAAADDKDRVDRCPRPKFKVCVPPEDDGDLLTAIAEFAVVLDEVKLVPEPSALDAYAPEKRPSPAITVTPVMTAKDSETRNGKPDGVPGFVSLEEAVRLTGQGWFHVKLLLVCGCLVMAAVLETVVVGYLLPSATLDLGMSDSDKGLLGAASYAGIVLSSHTWGLVADTQGRKKALLVATVLDVVASLASSIAPNFETLLTLRFFCGLFTSAPAALTFAYLGEFHTPASRSRSIIWIGAFPSLGLIVLPGVAWAVLPQCWAVDLGFVQFGPWRLLLVLCALLSLMSALLLFVALPESPKFLASRSHSEALDVLRQMYALNTRNPASHYPVVALLDRPAASPSPSVATVEAATANATANGKGDMASKASTSTSSLGLGRTLRLVWEQTAPLFKPPFLLHTMLVCIVQFGNLASANGLQIWLPEIFNKLAQYEAANPYEPGCICTALNFSEDSGAPSGAPSSVARENPWLRAWSMTPEHGADFVDVGLDARGPVCAPVSQAMFTNNMIIGAVSLAMPLLCGLVVNSVGKRNLLVVCLVVSGTFGLLLSFVATSEVILGLASISVAINSMGIGHISSIVVELFPTHLRAMAVSLHLMSGRTGSIVGNLIFGMLLHTHCRVAFYAIGGALLTCAALTCFLPAKGKFAS</sequence>
<keyword evidence="9" id="KW-1185">Reference proteome</keyword>
<organism evidence="10">
    <name type="scientific">Thrips palmi</name>
    <name type="common">Melon thrips</name>
    <dbReference type="NCBI Taxonomy" id="161013"/>
    <lineage>
        <taxon>Eukaryota</taxon>
        <taxon>Metazoa</taxon>
        <taxon>Ecdysozoa</taxon>
        <taxon>Arthropoda</taxon>
        <taxon>Hexapoda</taxon>
        <taxon>Insecta</taxon>
        <taxon>Pterygota</taxon>
        <taxon>Neoptera</taxon>
        <taxon>Paraneoptera</taxon>
        <taxon>Thysanoptera</taxon>
        <taxon>Terebrantia</taxon>
        <taxon>Thripoidea</taxon>
        <taxon>Thripidae</taxon>
        <taxon>Thrips</taxon>
    </lineage>
</organism>
<evidence type="ECO:0000313" key="10">
    <source>
        <dbReference type="RefSeq" id="XP_034235361.1"/>
    </source>
</evidence>
<evidence type="ECO:0000256" key="3">
    <source>
        <dbReference type="ARBA" id="ARBA00022692"/>
    </source>
</evidence>
<evidence type="ECO:0000256" key="4">
    <source>
        <dbReference type="ARBA" id="ARBA00022989"/>
    </source>
</evidence>
<feature type="region of interest" description="Disordered" evidence="6">
    <location>
        <begin position="1"/>
        <end position="144"/>
    </location>
</feature>
<feature type="transmembrane region" description="Helical" evidence="7">
    <location>
        <begin position="496"/>
        <end position="517"/>
    </location>
</feature>
<feature type="transmembrane region" description="Helical" evidence="7">
    <location>
        <begin position="938"/>
        <end position="959"/>
    </location>
</feature>
<feature type="compositionally biased region" description="Low complexity" evidence="6">
    <location>
        <begin position="293"/>
        <end position="305"/>
    </location>
</feature>
<keyword evidence="2" id="KW-0813">Transport</keyword>
<evidence type="ECO:0000256" key="2">
    <source>
        <dbReference type="ARBA" id="ARBA00022448"/>
    </source>
</evidence>
<dbReference type="PROSITE" id="PS50850">
    <property type="entry name" value="MFS"/>
    <property type="match status" value="1"/>
</dbReference>
<feature type="region of interest" description="Disordered" evidence="6">
    <location>
        <begin position="202"/>
        <end position="232"/>
    </location>
</feature>
<feature type="compositionally biased region" description="Basic and acidic residues" evidence="6">
    <location>
        <begin position="1"/>
        <end position="30"/>
    </location>
</feature>
<evidence type="ECO:0000313" key="9">
    <source>
        <dbReference type="Proteomes" id="UP000515158"/>
    </source>
</evidence>
<feature type="region of interest" description="Disordered" evidence="6">
    <location>
        <begin position="278"/>
        <end position="331"/>
    </location>
</feature>
<dbReference type="KEGG" id="tpal:117641816"/>
<keyword evidence="4 7" id="KW-1133">Transmembrane helix</keyword>
<feature type="transmembrane region" description="Helical" evidence="7">
    <location>
        <begin position="716"/>
        <end position="741"/>
    </location>
</feature>
<feature type="compositionally biased region" description="Acidic residues" evidence="6">
    <location>
        <begin position="168"/>
        <end position="182"/>
    </location>
</feature>
<gene>
    <name evidence="10" type="primary">LOC117641816</name>
</gene>
<dbReference type="GO" id="GO:0022857">
    <property type="term" value="F:transmembrane transporter activity"/>
    <property type="evidence" value="ECO:0007669"/>
    <property type="project" value="InterPro"/>
</dbReference>
<keyword evidence="5 7" id="KW-0472">Membrane</keyword>
<feature type="transmembrane region" description="Helical" evidence="7">
    <location>
        <begin position="875"/>
        <end position="898"/>
    </location>
</feature>
<dbReference type="InterPro" id="IPR036259">
    <property type="entry name" value="MFS_trans_sf"/>
</dbReference>
<dbReference type="SUPFAM" id="SSF103473">
    <property type="entry name" value="MFS general substrate transporter"/>
    <property type="match status" value="1"/>
</dbReference>
<dbReference type="PANTHER" id="PTHR23511:SF35">
    <property type="entry name" value="MAJOR FACILITATOR SUPERFAMILY (MFS) PROFILE DOMAIN-CONTAINING PROTEIN"/>
    <property type="match status" value="1"/>
</dbReference>
<feature type="transmembrane region" description="Helical" evidence="7">
    <location>
        <begin position="851"/>
        <end position="869"/>
    </location>
</feature>
<dbReference type="AlphaFoldDB" id="A0A6P8YFT4"/>
<evidence type="ECO:0000256" key="6">
    <source>
        <dbReference type="SAM" id="MobiDB-lite"/>
    </source>
</evidence>
<feature type="compositionally biased region" description="Acidic residues" evidence="6">
    <location>
        <begin position="222"/>
        <end position="232"/>
    </location>
</feature>
<feature type="compositionally biased region" description="Low complexity" evidence="6">
    <location>
        <begin position="114"/>
        <end position="129"/>
    </location>
</feature>
<dbReference type="InterPro" id="IPR011701">
    <property type="entry name" value="MFS"/>
</dbReference>
<dbReference type="PANTHER" id="PTHR23511">
    <property type="entry name" value="SYNAPTIC VESICLE GLYCOPROTEIN 2"/>
    <property type="match status" value="1"/>
</dbReference>
<dbReference type="Pfam" id="PF07690">
    <property type="entry name" value="MFS_1"/>
    <property type="match status" value="2"/>
</dbReference>
<dbReference type="Proteomes" id="UP000515158">
    <property type="component" value="Unplaced"/>
</dbReference>
<evidence type="ECO:0000259" key="8">
    <source>
        <dbReference type="PROSITE" id="PS50850"/>
    </source>
</evidence>
<dbReference type="CDD" id="cd06174">
    <property type="entry name" value="MFS"/>
    <property type="match status" value="1"/>
</dbReference>
<dbReference type="OrthoDB" id="10262656at2759"/>
<evidence type="ECO:0000256" key="1">
    <source>
        <dbReference type="ARBA" id="ARBA00004141"/>
    </source>
</evidence>
<evidence type="ECO:0000256" key="5">
    <source>
        <dbReference type="ARBA" id="ARBA00023136"/>
    </source>
</evidence>
<dbReference type="GeneID" id="117641816"/>